<feature type="domain" description="Phage integrase SAM-like" evidence="5">
    <location>
        <begin position="110"/>
        <end position="199"/>
    </location>
</feature>
<dbReference type="PANTHER" id="PTHR30349:SF64">
    <property type="entry name" value="PROPHAGE INTEGRASE INTD-RELATED"/>
    <property type="match status" value="1"/>
</dbReference>
<dbReference type="InterPro" id="IPR010998">
    <property type="entry name" value="Integrase_recombinase_N"/>
</dbReference>
<dbReference type="Pfam" id="PF13102">
    <property type="entry name" value="Phage_int_SAM_5"/>
    <property type="match status" value="1"/>
</dbReference>
<dbReference type="CDD" id="cd01185">
    <property type="entry name" value="INTN1_C_like"/>
    <property type="match status" value="1"/>
</dbReference>
<name>A0A3M7LAP5_9FLAO</name>
<dbReference type="Gene3D" id="1.10.443.10">
    <property type="entry name" value="Intergrase catalytic core"/>
    <property type="match status" value="1"/>
</dbReference>
<evidence type="ECO:0000259" key="4">
    <source>
        <dbReference type="Pfam" id="PF00589"/>
    </source>
</evidence>
<gene>
    <name evidence="6" type="ORF">D1632_15995</name>
</gene>
<dbReference type="PANTHER" id="PTHR30349">
    <property type="entry name" value="PHAGE INTEGRASE-RELATED"/>
    <property type="match status" value="1"/>
</dbReference>
<protein>
    <submittedName>
        <fullName evidence="6">Integrase</fullName>
    </submittedName>
</protein>
<dbReference type="InterPro" id="IPR025269">
    <property type="entry name" value="SAM-like_dom"/>
</dbReference>
<sequence>MKFNFFLPQNGTFRYIKLSISEHVMLEQKLTFRIPLCISHEEWDEAKQRPKNIYLKKNKKLNNILDYIKVRITEYINNHFKRSKPISQRELSKEIQKICIEKEAINPENSLLYYMQTYINSKKELICDSTYKRYNVFYNLLKRFEGYTTQRLYIDSLNGHFITDFIAFGKKEEYSENTIYRSIHFVKTILNFAERKGIKTCVRELEVRREKSQKTIVTLTEEEIVDIKTAEIPQELEAARDWLLISCYTGQRFSDFMKFKNEKIVKINGRECISFTQQKTQKEITLPLHPTVLDIIKRNGNDFPKLMDIQQYNSAIKTIAKHSKINELSSVRKRIGHRSKVLKIKKWKAISSHIGRRSFATNFYGKIPTPLLMEATGHSTEKMFLRYINPVDNDRILSLSNYFNDIHNESVMK</sequence>
<dbReference type="InterPro" id="IPR002104">
    <property type="entry name" value="Integrase_catalytic"/>
</dbReference>
<keyword evidence="7" id="KW-1185">Reference proteome</keyword>
<dbReference type="RefSeq" id="WP_122548207.1">
    <property type="nucleotide sequence ID" value="NZ_QWIV01000014.1"/>
</dbReference>
<dbReference type="AlphaFoldDB" id="A0A3M7LAP5"/>
<comment type="similarity">
    <text evidence="1">Belongs to the 'phage' integrase family.</text>
</comment>
<dbReference type="Proteomes" id="UP000267524">
    <property type="component" value="Unassembled WGS sequence"/>
</dbReference>
<dbReference type="SUPFAM" id="SSF56349">
    <property type="entry name" value="DNA breaking-rejoining enzymes"/>
    <property type="match status" value="1"/>
</dbReference>
<dbReference type="GO" id="GO:0003677">
    <property type="term" value="F:DNA binding"/>
    <property type="evidence" value="ECO:0007669"/>
    <property type="project" value="UniProtKB-KW"/>
</dbReference>
<comment type="caution">
    <text evidence="6">The sequence shown here is derived from an EMBL/GenBank/DDBJ whole genome shotgun (WGS) entry which is preliminary data.</text>
</comment>
<dbReference type="Gene3D" id="1.10.150.130">
    <property type="match status" value="1"/>
</dbReference>
<dbReference type="InterPro" id="IPR050090">
    <property type="entry name" value="Tyrosine_recombinase_XerCD"/>
</dbReference>
<dbReference type="GO" id="GO:0006310">
    <property type="term" value="P:DNA recombination"/>
    <property type="evidence" value="ECO:0007669"/>
    <property type="project" value="UniProtKB-KW"/>
</dbReference>
<evidence type="ECO:0000256" key="3">
    <source>
        <dbReference type="ARBA" id="ARBA00023172"/>
    </source>
</evidence>
<dbReference type="InterPro" id="IPR013762">
    <property type="entry name" value="Integrase-like_cat_sf"/>
</dbReference>
<dbReference type="GO" id="GO:0015074">
    <property type="term" value="P:DNA integration"/>
    <property type="evidence" value="ECO:0007669"/>
    <property type="project" value="InterPro"/>
</dbReference>
<dbReference type="EMBL" id="QWIV01000014">
    <property type="protein sequence ID" value="RMZ59060.1"/>
    <property type="molecule type" value="Genomic_DNA"/>
</dbReference>
<evidence type="ECO:0000256" key="1">
    <source>
        <dbReference type="ARBA" id="ARBA00008857"/>
    </source>
</evidence>
<feature type="domain" description="Tyr recombinase" evidence="4">
    <location>
        <begin position="219"/>
        <end position="390"/>
    </location>
</feature>
<keyword evidence="3" id="KW-0233">DNA recombination</keyword>
<proteinExistence type="inferred from homology"/>
<evidence type="ECO:0000313" key="6">
    <source>
        <dbReference type="EMBL" id="RMZ59060.1"/>
    </source>
</evidence>
<evidence type="ECO:0000313" key="7">
    <source>
        <dbReference type="Proteomes" id="UP000267524"/>
    </source>
</evidence>
<dbReference type="Pfam" id="PF00589">
    <property type="entry name" value="Phage_integrase"/>
    <property type="match status" value="1"/>
</dbReference>
<evidence type="ECO:0000256" key="2">
    <source>
        <dbReference type="ARBA" id="ARBA00023125"/>
    </source>
</evidence>
<organism evidence="6 7">
    <name type="scientific">Chryseobacterium nematophagum</name>
    <dbReference type="NCBI Taxonomy" id="2305228"/>
    <lineage>
        <taxon>Bacteria</taxon>
        <taxon>Pseudomonadati</taxon>
        <taxon>Bacteroidota</taxon>
        <taxon>Flavobacteriia</taxon>
        <taxon>Flavobacteriales</taxon>
        <taxon>Weeksellaceae</taxon>
        <taxon>Chryseobacterium group</taxon>
        <taxon>Chryseobacterium</taxon>
    </lineage>
</organism>
<reference evidence="6 7" key="1">
    <citation type="submission" date="2018-08" db="EMBL/GenBank/DDBJ databases">
        <title>Chryseobacterium nematophagum: a novel matrix digesting pathogen of nematodes.</title>
        <authorList>
            <person name="Page A."/>
            <person name="Roberts M."/>
            <person name="Felix M.-A."/>
            <person name="Weir W."/>
        </authorList>
    </citation>
    <scope>NUCLEOTIDE SEQUENCE [LARGE SCALE GENOMIC DNA]</scope>
    <source>
        <strain evidence="6 7">JUb275</strain>
    </source>
</reference>
<keyword evidence="2" id="KW-0238">DNA-binding</keyword>
<dbReference type="InterPro" id="IPR011010">
    <property type="entry name" value="DNA_brk_join_enz"/>
</dbReference>
<evidence type="ECO:0000259" key="5">
    <source>
        <dbReference type="Pfam" id="PF13102"/>
    </source>
</evidence>
<accession>A0A3M7LAP5</accession>